<accession>A0A0D6QZ33</accession>
<organism evidence="4">
    <name type="scientific">Araucaria cunninghamii</name>
    <name type="common">Hoop pine</name>
    <name type="synonym">Moreton Bay pine</name>
    <dbReference type="NCBI Taxonomy" id="56994"/>
    <lineage>
        <taxon>Eukaryota</taxon>
        <taxon>Viridiplantae</taxon>
        <taxon>Streptophyta</taxon>
        <taxon>Embryophyta</taxon>
        <taxon>Tracheophyta</taxon>
        <taxon>Spermatophyta</taxon>
        <taxon>Pinopsida</taxon>
        <taxon>Pinidae</taxon>
        <taxon>Conifers II</taxon>
        <taxon>Araucariales</taxon>
        <taxon>Araucariaceae</taxon>
        <taxon>Araucaria</taxon>
    </lineage>
</organism>
<protein>
    <recommendedName>
        <fullName evidence="5">Anaphase-promoting complex subunit 4 WD40 domain-containing protein</fullName>
    </recommendedName>
</protein>
<dbReference type="Gene3D" id="2.130.10.10">
    <property type="entry name" value="YVTN repeat-like/Quinoprotein amine dehydrogenase"/>
    <property type="match status" value="3"/>
</dbReference>
<feature type="repeat" description="WD" evidence="3">
    <location>
        <begin position="283"/>
        <end position="322"/>
    </location>
</feature>
<name>A0A0D6QZ33_ARACU</name>
<dbReference type="PANTHER" id="PTHR22844:SF342">
    <property type="entry name" value="AND WD40 DOMAIN PROTEIN, PUTATIVE-RELATED"/>
    <property type="match status" value="1"/>
</dbReference>
<dbReference type="PRINTS" id="PR00320">
    <property type="entry name" value="GPROTEINBRPT"/>
</dbReference>
<reference evidence="4" key="1">
    <citation type="submission" date="2015-03" db="EMBL/GenBank/DDBJ databases">
        <title>A transcriptome of Araucaria cunninghamii, an australian fine timber species.</title>
        <authorList>
            <person name="Jing Yi C.J.Y."/>
            <person name="Yin San L.Y.S."/>
            <person name="Abdul Karim S.S."/>
            <person name="Wan Azmi N.N."/>
            <person name="Hercus R.R."/>
            <person name="Croft L.L."/>
        </authorList>
    </citation>
    <scope>NUCLEOTIDE SEQUENCE</scope>
    <source>
        <strain evidence="4">MI0301</strain>
        <tissue evidence="4">Leaf</tissue>
    </source>
</reference>
<dbReference type="PANTHER" id="PTHR22844">
    <property type="entry name" value="F-BOX AND WD40 DOMAIN PROTEIN"/>
    <property type="match status" value="1"/>
</dbReference>
<keyword evidence="2" id="KW-0677">Repeat</keyword>
<evidence type="ECO:0000256" key="2">
    <source>
        <dbReference type="ARBA" id="ARBA00022737"/>
    </source>
</evidence>
<dbReference type="InterPro" id="IPR020472">
    <property type="entry name" value="WD40_PAC1"/>
</dbReference>
<dbReference type="InterPro" id="IPR045182">
    <property type="entry name" value="JINGUBANG-like"/>
</dbReference>
<dbReference type="InterPro" id="IPR015943">
    <property type="entry name" value="WD40/YVTN_repeat-like_dom_sf"/>
</dbReference>
<dbReference type="SMART" id="SM00320">
    <property type="entry name" value="WD40"/>
    <property type="match status" value="7"/>
</dbReference>
<dbReference type="InterPro" id="IPR001680">
    <property type="entry name" value="WD40_rpt"/>
</dbReference>
<dbReference type="CDD" id="cd00200">
    <property type="entry name" value="WD40"/>
    <property type="match status" value="1"/>
</dbReference>
<feature type="repeat" description="WD" evidence="3">
    <location>
        <begin position="152"/>
        <end position="193"/>
    </location>
</feature>
<dbReference type="PROSITE" id="PS50294">
    <property type="entry name" value="WD_REPEATS_REGION"/>
    <property type="match status" value="3"/>
</dbReference>
<dbReference type="AlphaFoldDB" id="A0A0D6QZ33"/>
<feature type="repeat" description="WD" evidence="3">
    <location>
        <begin position="194"/>
        <end position="234"/>
    </location>
</feature>
<dbReference type="Pfam" id="PF00400">
    <property type="entry name" value="WD40"/>
    <property type="match status" value="6"/>
</dbReference>
<dbReference type="InterPro" id="IPR036322">
    <property type="entry name" value="WD40_repeat_dom_sf"/>
</dbReference>
<feature type="repeat" description="WD" evidence="3">
    <location>
        <begin position="327"/>
        <end position="362"/>
    </location>
</feature>
<dbReference type="SUPFAM" id="SSF50978">
    <property type="entry name" value="WD40 repeat-like"/>
    <property type="match status" value="1"/>
</dbReference>
<dbReference type="PROSITE" id="PS50082">
    <property type="entry name" value="WD_REPEATS_2"/>
    <property type="match status" value="4"/>
</dbReference>
<sequence>MSPWGNGAPSPSALSPWKFSVVTPLLEGRSYGCVATMVREEGHIYALAASSADALLYTGSESENVRVWKHPSVEEHGSLKSGSGSVKALLIVGDKVCSAHSDQKIRVWKRGGVSGPTNYRRLATLPTMKDQIQDSVNPKNFVSVRRHHRALWIKHVDAISSLACNEQEGLLYSGSWDKTVKLWRMSDWRCIESIRAHDDAVNSVAVGPDGSLFTGSADCTVKVWKRHKARHVLSQTLGVGQSTVNGVAVSADGAVLYAGSANGIVNYWEKEKTSSLMQHAGSLRGHTLAVLCVATVTNLVISGSADKTIRVWRRDNAGTLHSCFAVLQGHTAPVKCIAATLDVFNDCISLYSGSLDRSVKVWWIRNTPSDNADADLDPEYYAPNPVLSPPRVQQIAGDADTKNL</sequence>
<dbReference type="FunFam" id="2.130.10.10:FF:000775">
    <property type="entry name" value="BnaA09g28200D protein"/>
    <property type="match status" value="1"/>
</dbReference>
<evidence type="ECO:0000313" key="4">
    <source>
        <dbReference type="EMBL" id="JAG95814.1"/>
    </source>
</evidence>
<evidence type="ECO:0000256" key="1">
    <source>
        <dbReference type="ARBA" id="ARBA00022574"/>
    </source>
</evidence>
<proteinExistence type="predicted"/>
<keyword evidence="1 3" id="KW-0853">WD repeat</keyword>
<evidence type="ECO:0008006" key="5">
    <source>
        <dbReference type="Google" id="ProtNLM"/>
    </source>
</evidence>
<dbReference type="EMBL" id="GCKF01039451">
    <property type="protein sequence ID" value="JAG95814.1"/>
    <property type="molecule type" value="Transcribed_RNA"/>
</dbReference>
<evidence type="ECO:0000256" key="3">
    <source>
        <dbReference type="PROSITE-ProRule" id="PRU00221"/>
    </source>
</evidence>